<evidence type="ECO:0000256" key="6">
    <source>
        <dbReference type="ARBA" id="ARBA00022679"/>
    </source>
</evidence>
<dbReference type="RefSeq" id="WP_189091006.1">
    <property type="nucleotide sequence ID" value="NZ_BMQL01000014.1"/>
</dbReference>
<dbReference type="EC" id="2.3.1.180" evidence="3 12"/>
<dbReference type="FunFam" id="3.40.47.10:FF:000004">
    <property type="entry name" value="3-oxoacyl-[acyl-carrier-protein] synthase 3"/>
    <property type="match status" value="1"/>
</dbReference>
<comment type="similarity">
    <text evidence="2 12">Belongs to the thiolase-like superfamily. FabH family.</text>
</comment>
<feature type="region of interest" description="ACP-binding" evidence="12">
    <location>
        <begin position="251"/>
        <end position="255"/>
    </location>
</feature>
<keyword evidence="6 12" id="KW-0808">Transferase</keyword>
<keyword evidence="7 12" id="KW-0276">Fatty acid metabolism</keyword>
<evidence type="ECO:0000259" key="14">
    <source>
        <dbReference type="Pfam" id="PF08545"/>
    </source>
</evidence>
<dbReference type="HAMAP" id="MF_01815">
    <property type="entry name" value="FabH"/>
    <property type="match status" value="1"/>
</dbReference>
<comment type="subcellular location">
    <subcellularLocation>
        <location evidence="12">Cytoplasm</location>
    </subcellularLocation>
</comment>
<evidence type="ECO:0000256" key="11">
    <source>
        <dbReference type="ARBA" id="ARBA00051096"/>
    </source>
</evidence>
<dbReference type="Pfam" id="PF08541">
    <property type="entry name" value="ACP_syn_III_C"/>
    <property type="match status" value="1"/>
</dbReference>
<dbReference type="GO" id="GO:0033818">
    <property type="term" value="F:beta-ketoacyl-acyl-carrier-protein synthase III activity"/>
    <property type="evidence" value="ECO:0007669"/>
    <property type="project" value="UniProtKB-UniRule"/>
</dbReference>
<dbReference type="InterPro" id="IPR013751">
    <property type="entry name" value="ACP_syn_III_N"/>
</dbReference>
<feature type="domain" description="Beta-ketoacyl-[acyl-carrier-protein] synthase III C-terminal" evidence="13">
    <location>
        <begin position="234"/>
        <end position="323"/>
    </location>
</feature>
<dbReference type="InterPro" id="IPR016039">
    <property type="entry name" value="Thiolase-like"/>
</dbReference>
<evidence type="ECO:0000256" key="10">
    <source>
        <dbReference type="ARBA" id="ARBA00023315"/>
    </source>
</evidence>
<protein>
    <recommendedName>
        <fullName evidence="3 12">Beta-ketoacyl-[acyl-carrier-protein] synthase III</fullName>
        <shortName evidence="12">Beta-ketoacyl-ACP synthase III</shortName>
        <shortName evidence="12">KAS III</shortName>
        <ecNumber evidence="3 12">2.3.1.180</ecNumber>
    </recommendedName>
    <alternativeName>
        <fullName evidence="12">3-oxoacyl-[acyl-carrier-protein] synthase 3</fullName>
    </alternativeName>
    <alternativeName>
        <fullName evidence="12">3-oxoacyl-[acyl-carrier-protein] synthase III</fullName>
    </alternativeName>
</protein>
<dbReference type="NCBIfam" id="NF006829">
    <property type="entry name" value="PRK09352.1"/>
    <property type="match status" value="1"/>
</dbReference>
<dbReference type="InterPro" id="IPR004655">
    <property type="entry name" value="FabH"/>
</dbReference>
<dbReference type="GO" id="GO:0044550">
    <property type="term" value="P:secondary metabolite biosynthetic process"/>
    <property type="evidence" value="ECO:0007669"/>
    <property type="project" value="TreeGrafter"/>
</dbReference>
<reference evidence="15" key="1">
    <citation type="journal article" date="2014" name="Int. J. Syst. Evol. Microbiol.">
        <title>Complete genome sequence of Corynebacterium casei LMG S-19264T (=DSM 44701T), isolated from a smear-ripened cheese.</title>
        <authorList>
            <consortium name="US DOE Joint Genome Institute (JGI-PGF)"/>
            <person name="Walter F."/>
            <person name="Albersmeier A."/>
            <person name="Kalinowski J."/>
            <person name="Ruckert C."/>
        </authorList>
    </citation>
    <scope>NUCLEOTIDE SEQUENCE</scope>
    <source>
        <strain evidence="15">JCM 31311</strain>
    </source>
</reference>
<dbReference type="InterPro" id="IPR013747">
    <property type="entry name" value="ACP_syn_III_C"/>
</dbReference>
<reference evidence="15" key="2">
    <citation type="submission" date="2020-09" db="EMBL/GenBank/DDBJ databases">
        <authorList>
            <person name="Sun Q."/>
            <person name="Ohkuma M."/>
        </authorList>
    </citation>
    <scope>NUCLEOTIDE SEQUENCE</scope>
    <source>
        <strain evidence="15">JCM 31311</strain>
    </source>
</reference>
<dbReference type="AlphaFoldDB" id="A0A918F678"/>
<evidence type="ECO:0000256" key="12">
    <source>
        <dbReference type="HAMAP-Rule" id="MF_01815"/>
    </source>
</evidence>
<evidence type="ECO:0000259" key="13">
    <source>
        <dbReference type="Pfam" id="PF08541"/>
    </source>
</evidence>
<dbReference type="Proteomes" id="UP000603865">
    <property type="component" value="Unassembled WGS sequence"/>
</dbReference>
<dbReference type="EMBL" id="BMQL01000014">
    <property type="protein sequence ID" value="GGR12447.1"/>
    <property type="molecule type" value="Genomic_DNA"/>
</dbReference>
<keyword evidence="8 12" id="KW-0443">Lipid metabolism</keyword>
<evidence type="ECO:0000256" key="9">
    <source>
        <dbReference type="ARBA" id="ARBA00023160"/>
    </source>
</evidence>
<dbReference type="GO" id="GO:0006633">
    <property type="term" value="P:fatty acid biosynthetic process"/>
    <property type="evidence" value="ECO:0007669"/>
    <property type="project" value="UniProtKB-UniRule"/>
</dbReference>
<dbReference type="SUPFAM" id="SSF53901">
    <property type="entry name" value="Thiolase-like"/>
    <property type="match status" value="1"/>
</dbReference>
<comment type="subunit">
    <text evidence="12">Homodimer.</text>
</comment>
<evidence type="ECO:0000256" key="1">
    <source>
        <dbReference type="ARBA" id="ARBA00005194"/>
    </source>
</evidence>
<feature type="active site" evidence="12">
    <location>
        <position position="280"/>
    </location>
</feature>
<dbReference type="Pfam" id="PF08545">
    <property type="entry name" value="ACP_syn_III"/>
    <property type="match status" value="1"/>
</dbReference>
<proteinExistence type="inferred from homology"/>
<dbReference type="CDD" id="cd00830">
    <property type="entry name" value="KAS_III"/>
    <property type="match status" value="1"/>
</dbReference>
<keyword evidence="12" id="KW-0511">Multifunctional enzyme</keyword>
<sequence length="343" mass="35668">MPIGITALGTYVPERVLTNKDLEGMFDTSDEWIVSRTGIRERHLSAGDEFASDMGVRAVNDLKARYEGALEGVDLVVCATSSPDAYFPSTAALIAGQVGLAGVGALDISVACSGFVYALSVAQGFIMAGTARRVLVVGAEVLSKIVDWEDRSTCILFGDGGGAAIVEEVPAGYGFQSFVLGADSAGGPSLYKFAVADHIPGVPVGTGNAMLGMNGREVFKFAVRVLADSGTQALDKAGLKGNDVDWLVPHQANVRIIESACSRFGIGMDRTVVNLDRYGNTSTASVPLALREALDDGRIQDGDQLLLVAFGGGLSWAAGAMKWYGGRGQGTHAAQAEKVAVSG</sequence>
<keyword evidence="9 12" id="KW-0275">Fatty acid biosynthesis</keyword>
<dbReference type="PANTHER" id="PTHR34069">
    <property type="entry name" value="3-OXOACYL-[ACYL-CARRIER-PROTEIN] SYNTHASE 3"/>
    <property type="match status" value="1"/>
</dbReference>
<evidence type="ECO:0000256" key="3">
    <source>
        <dbReference type="ARBA" id="ARBA00012333"/>
    </source>
</evidence>
<evidence type="ECO:0000256" key="8">
    <source>
        <dbReference type="ARBA" id="ARBA00023098"/>
    </source>
</evidence>
<comment type="catalytic activity">
    <reaction evidence="11">
        <text>malonyl-[ACP] + acetyl-CoA + H(+) = 3-oxobutanoyl-[ACP] + CO2 + CoA</text>
        <dbReference type="Rhea" id="RHEA:12080"/>
        <dbReference type="Rhea" id="RHEA-COMP:9623"/>
        <dbReference type="Rhea" id="RHEA-COMP:9625"/>
        <dbReference type="ChEBI" id="CHEBI:15378"/>
        <dbReference type="ChEBI" id="CHEBI:16526"/>
        <dbReference type="ChEBI" id="CHEBI:57287"/>
        <dbReference type="ChEBI" id="CHEBI:57288"/>
        <dbReference type="ChEBI" id="CHEBI:78449"/>
        <dbReference type="ChEBI" id="CHEBI:78450"/>
        <dbReference type="EC" id="2.3.1.180"/>
    </reaction>
    <physiologicalReaction direction="left-to-right" evidence="11">
        <dbReference type="Rhea" id="RHEA:12081"/>
    </physiologicalReaction>
</comment>
<evidence type="ECO:0000313" key="15">
    <source>
        <dbReference type="EMBL" id="GGR12447.1"/>
    </source>
</evidence>
<comment type="pathway">
    <text evidence="1 12">Lipid metabolism; fatty acid biosynthesis.</text>
</comment>
<comment type="function">
    <text evidence="12">Catalyzes the condensation reaction of fatty acid synthesis by the addition to an acyl acceptor of two carbons from malonyl-ACP. Catalyzes the first condensation reaction which initiates fatty acid synthesis and may therefore play a role in governing the total rate of fatty acid production. Possesses both acetoacetyl-ACP synthase and acetyl transacylase activities. Its substrate specificity determines the biosynthesis of branched-chain and/or straight-chain of fatty acids.</text>
</comment>
<keyword evidence="16" id="KW-1185">Reference proteome</keyword>
<dbReference type="PANTHER" id="PTHR34069:SF2">
    <property type="entry name" value="BETA-KETOACYL-[ACYL-CARRIER-PROTEIN] SYNTHASE III"/>
    <property type="match status" value="1"/>
</dbReference>
<evidence type="ECO:0000256" key="2">
    <source>
        <dbReference type="ARBA" id="ARBA00008642"/>
    </source>
</evidence>
<keyword evidence="5 12" id="KW-0444">Lipid biosynthesis</keyword>
<dbReference type="NCBIfam" id="TIGR00747">
    <property type="entry name" value="fabH"/>
    <property type="match status" value="1"/>
</dbReference>
<evidence type="ECO:0000256" key="7">
    <source>
        <dbReference type="ARBA" id="ARBA00022832"/>
    </source>
</evidence>
<organism evidence="15 16">
    <name type="scientific">Deinococcus ruber</name>
    <dbReference type="NCBI Taxonomy" id="1848197"/>
    <lineage>
        <taxon>Bacteria</taxon>
        <taxon>Thermotogati</taxon>
        <taxon>Deinococcota</taxon>
        <taxon>Deinococci</taxon>
        <taxon>Deinococcales</taxon>
        <taxon>Deinococcaceae</taxon>
        <taxon>Deinococcus</taxon>
    </lineage>
</organism>
<comment type="domain">
    <text evidence="12">The last Arg residue of the ACP-binding site is essential for the weak association between ACP/AcpP and FabH.</text>
</comment>
<dbReference type="GO" id="GO:0004315">
    <property type="term" value="F:3-oxoacyl-[acyl-carrier-protein] synthase activity"/>
    <property type="evidence" value="ECO:0007669"/>
    <property type="project" value="InterPro"/>
</dbReference>
<name>A0A918F678_9DEIO</name>
<feature type="active site" evidence="12">
    <location>
        <position position="250"/>
    </location>
</feature>
<evidence type="ECO:0000256" key="4">
    <source>
        <dbReference type="ARBA" id="ARBA00022490"/>
    </source>
</evidence>
<keyword evidence="4 12" id="KW-0963">Cytoplasm</keyword>
<comment type="caution">
    <text evidence="15">The sequence shown here is derived from an EMBL/GenBank/DDBJ whole genome shotgun (WGS) entry which is preliminary data.</text>
</comment>
<feature type="active site" evidence="12">
    <location>
        <position position="112"/>
    </location>
</feature>
<dbReference type="GO" id="GO:0005737">
    <property type="term" value="C:cytoplasm"/>
    <property type="evidence" value="ECO:0007669"/>
    <property type="project" value="UniProtKB-SubCell"/>
</dbReference>
<gene>
    <name evidence="15" type="primary">fabH1</name>
    <name evidence="12" type="synonym">fabH</name>
    <name evidence="15" type="ORF">GCM10008957_26690</name>
</gene>
<keyword evidence="10 12" id="KW-0012">Acyltransferase</keyword>
<feature type="domain" description="Beta-ketoacyl-[acyl-carrier-protein] synthase III N-terminal" evidence="14">
    <location>
        <begin position="106"/>
        <end position="183"/>
    </location>
</feature>
<accession>A0A918F678</accession>
<evidence type="ECO:0000256" key="5">
    <source>
        <dbReference type="ARBA" id="ARBA00022516"/>
    </source>
</evidence>
<evidence type="ECO:0000313" key="16">
    <source>
        <dbReference type="Proteomes" id="UP000603865"/>
    </source>
</evidence>
<dbReference type="Gene3D" id="3.40.47.10">
    <property type="match status" value="1"/>
</dbReference>